<name>A0AA38HQ37_9CUCU</name>
<keyword evidence="4" id="KW-1185">Reference proteome</keyword>
<evidence type="ECO:0000313" key="4">
    <source>
        <dbReference type="Proteomes" id="UP001168821"/>
    </source>
</evidence>
<keyword evidence="1" id="KW-0378">Hydrolase</keyword>
<dbReference type="InterPro" id="IPR013094">
    <property type="entry name" value="AB_hydrolase_3"/>
</dbReference>
<protein>
    <recommendedName>
        <fullName evidence="2">Alpha/beta hydrolase fold-3 domain-containing protein</fullName>
    </recommendedName>
</protein>
<evidence type="ECO:0000313" key="3">
    <source>
        <dbReference type="EMBL" id="KAJ3640707.1"/>
    </source>
</evidence>
<dbReference type="GO" id="GO:0004061">
    <property type="term" value="F:arylformamidase activity"/>
    <property type="evidence" value="ECO:0007669"/>
    <property type="project" value="TreeGrafter"/>
</dbReference>
<dbReference type="SUPFAM" id="SSF53474">
    <property type="entry name" value="alpha/beta-Hydrolases"/>
    <property type="match status" value="1"/>
</dbReference>
<sequence>MQTSLEPLEKLYLPSRWSQRYPPDTIVEKHVEFAQTESDKTRQTIPSMLNLSYGPLEKEKIDIFGTDLDNDAPIFVFVHGGYWQEESLKRDTYHFLATPLYKNGIKSIFVGYELCPKVSLPEIVKEIEVATKKCVEYAKENKSKGVHLVGYSAGSHLVAALYTNIAKNLSNEERNFIKTVILIAGVYNLELIPETSINGVLNLSKTDAVALSPLKQSLVGEISSTMCVVSAENDSPEFRKQSKEFHDKLEHAGVDSSAIVVPKVDHFDIVELLYSENFQLTKSILDLIKNK</sequence>
<dbReference type="AlphaFoldDB" id="A0AA38HQ37"/>
<dbReference type="Proteomes" id="UP001168821">
    <property type="component" value="Unassembled WGS sequence"/>
</dbReference>
<dbReference type="InterPro" id="IPR029058">
    <property type="entry name" value="AB_hydrolase_fold"/>
</dbReference>
<dbReference type="InterPro" id="IPR050300">
    <property type="entry name" value="GDXG_lipolytic_enzyme"/>
</dbReference>
<accession>A0AA38HQ37</accession>
<reference evidence="3" key="1">
    <citation type="journal article" date="2023" name="G3 (Bethesda)">
        <title>Whole genome assemblies of Zophobas morio and Tenebrio molitor.</title>
        <authorList>
            <person name="Kaur S."/>
            <person name="Stinson S.A."/>
            <person name="diCenzo G.C."/>
        </authorList>
    </citation>
    <scope>NUCLEOTIDE SEQUENCE</scope>
    <source>
        <strain evidence="3">QUZm001</strain>
    </source>
</reference>
<dbReference type="Gene3D" id="3.40.50.1820">
    <property type="entry name" value="alpha/beta hydrolase"/>
    <property type="match status" value="1"/>
</dbReference>
<comment type="caution">
    <text evidence="3">The sequence shown here is derived from an EMBL/GenBank/DDBJ whole genome shotgun (WGS) entry which is preliminary data.</text>
</comment>
<dbReference type="EMBL" id="JALNTZ010000009">
    <property type="protein sequence ID" value="KAJ3640707.1"/>
    <property type="molecule type" value="Genomic_DNA"/>
</dbReference>
<organism evidence="3 4">
    <name type="scientific">Zophobas morio</name>
    <dbReference type="NCBI Taxonomy" id="2755281"/>
    <lineage>
        <taxon>Eukaryota</taxon>
        <taxon>Metazoa</taxon>
        <taxon>Ecdysozoa</taxon>
        <taxon>Arthropoda</taxon>
        <taxon>Hexapoda</taxon>
        <taxon>Insecta</taxon>
        <taxon>Pterygota</taxon>
        <taxon>Neoptera</taxon>
        <taxon>Endopterygota</taxon>
        <taxon>Coleoptera</taxon>
        <taxon>Polyphaga</taxon>
        <taxon>Cucujiformia</taxon>
        <taxon>Tenebrionidae</taxon>
        <taxon>Zophobas</taxon>
    </lineage>
</organism>
<proteinExistence type="predicted"/>
<dbReference type="Pfam" id="PF07859">
    <property type="entry name" value="Abhydrolase_3"/>
    <property type="match status" value="1"/>
</dbReference>
<gene>
    <name evidence="3" type="ORF">Zmor_027251</name>
</gene>
<dbReference type="PANTHER" id="PTHR48081">
    <property type="entry name" value="AB HYDROLASE SUPERFAMILY PROTEIN C4A8.06C"/>
    <property type="match status" value="1"/>
</dbReference>
<feature type="domain" description="Alpha/beta hydrolase fold-3" evidence="2">
    <location>
        <begin position="75"/>
        <end position="266"/>
    </location>
</feature>
<evidence type="ECO:0000259" key="2">
    <source>
        <dbReference type="Pfam" id="PF07859"/>
    </source>
</evidence>
<dbReference type="PANTHER" id="PTHR48081:SF33">
    <property type="entry name" value="KYNURENINE FORMAMIDASE"/>
    <property type="match status" value="1"/>
</dbReference>
<evidence type="ECO:0000256" key="1">
    <source>
        <dbReference type="ARBA" id="ARBA00022801"/>
    </source>
</evidence>